<gene>
    <name evidence="1" type="ORF">FYJ30_11680</name>
</gene>
<evidence type="ECO:0000313" key="1">
    <source>
        <dbReference type="EMBL" id="MSS48944.1"/>
    </source>
</evidence>
<dbReference type="AlphaFoldDB" id="A0A7K0JFZ5"/>
<protein>
    <submittedName>
        <fullName evidence="1">Uncharacterized protein</fullName>
    </submittedName>
</protein>
<dbReference type="InterPro" id="IPR041408">
    <property type="entry name" value="Hcp_Tssd"/>
</dbReference>
<organism evidence="1 2">
    <name type="scientific">Phocaeicola vulgatus</name>
    <name type="common">Bacteroides vulgatus</name>
    <dbReference type="NCBI Taxonomy" id="821"/>
    <lineage>
        <taxon>Bacteria</taxon>
        <taxon>Pseudomonadati</taxon>
        <taxon>Bacteroidota</taxon>
        <taxon>Bacteroidia</taxon>
        <taxon>Bacteroidales</taxon>
        <taxon>Bacteroidaceae</taxon>
        <taxon>Phocaeicola</taxon>
    </lineage>
</organism>
<dbReference type="Pfam" id="PF17642">
    <property type="entry name" value="TssD"/>
    <property type="match status" value="1"/>
</dbReference>
<comment type="caution">
    <text evidence="1">The sequence shown here is derived from an EMBL/GenBank/DDBJ whole genome shotgun (WGS) entry which is preliminary data.</text>
</comment>
<evidence type="ECO:0000313" key="2">
    <source>
        <dbReference type="Proteomes" id="UP000460950"/>
    </source>
</evidence>
<dbReference type="GO" id="GO:0033104">
    <property type="term" value="C:type VI protein secretion system complex"/>
    <property type="evidence" value="ECO:0007669"/>
    <property type="project" value="InterPro"/>
</dbReference>
<dbReference type="Proteomes" id="UP000460950">
    <property type="component" value="Unassembled WGS sequence"/>
</dbReference>
<reference evidence="1 2" key="1">
    <citation type="submission" date="2019-09" db="EMBL/GenBank/DDBJ databases">
        <title>In-depth cultivation of the pig gut microbiome towards novel bacterial diversity and tailored functional studies.</title>
        <authorList>
            <person name="Wylensek D."/>
            <person name="Hitch T.C.A."/>
            <person name="Clavel T."/>
        </authorList>
    </citation>
    <scope>NUCLEOTIDE SEQUENCE [LARGE SCALE GENOMIC DNA]</scope>
    <source>
        <strain evidence="1 2">WCA-389-WT-3C</strain>
    </source>
</reference>
<proteinExistence type="predicted"/>
<dbReference type="EMBL" id="VULU01000020">
    <property type="protein sequence ID" value="MSS48944.1"/>
    <property type="molecule type" value="Genomic_DNA"/>
</dbReference>
<dbReference type="RefSeq" id="WP_154577436.1">
    <property type="nucleotide sequence ID" value="NZ_VULU01000020.1"/>
</dbReference>
<accession>A0A7K0JFZ5</accession>
<sequence>MAAEILLEINGHKYNASGFSYDFYQVPDFKGKSVTGIKGGDIHVVLDSSCDNSILETMLSNKTRKVSCVPWEEYELCPVSGRIQFVQDGVHMFRELAFEEAYITRYMEKMDANGYPMSILLTISTLRLDINKFVRIDRRPETTYGFGWVKYTEQKNLSSKIVKRDAIPEIIAVYWKDANGDYHIDKLPEDETVTLFAQTVNTKPNDVLSFTISIDNCKTIVNIENCKLDAKGVAKISNFNLKEYLYK</sequence>
<name>A0A7K0JFZ5_PHOVU</name>